<keyword evidence="2" id="KW-0227">DNA damage</keyword>
<reference evidence="7 8" key="1">
    <citation type="journal article" date="2018" name="Evol. Lett.">
        <title>Horizontal gene cluster transfer increased hallucinogenic mushroom diversity.</title>
        <authorList>
            <person name="Reynolds H.T."/>
            <person name="Vijayakumar V."/>
            <person name="Gluck-Thaler E."/>
            <person name="Korotkin H.B."/>
            <person name="Matheny P.B."/>
            <person name="Slot J.C."/>
        </authorList>
    </citation>
    <scope>NUCLEOTIDE SEQUENCE [LARGE SCALE GENOMIC DNA]</scope>
    <source>
        <strain evidence="7 8">SRW20</strain>
    </source>
</reference>
<comment type="caution">
    <text evidence="7">The sequence shown here is derived from an EMBL/GenBank/DDBJ whole genome shotgun (WGS) entry which is preliminary data.</text>
</comment>
<dbReference type="Gene3D" id="2.170.210.10">
    <property type="entry name" value="DNA double-strand break repair and VJ recombination XRCC4, N-terminal"/>
    <property type="match status" value="1"/>
</dbReference>
<dbReference type="InterPro" id="IPR038051">
    <property type="entry name" value="XRCC4-like_N_sf"/>
</dbReference>
<comment type="subcellular location">
    <subcellularLocation>
        <location evidence="1">Nucleus</location>
    </subcellularLocation>
</comment>
<feature type="compositionally biased region" description="Acidic residues" evidence="5">
    <location>
        <begin position="284"/>
        <end position="293"/>
    </location>
</feature>
<feature type="region of interest" description="Disordered" evidence="5">
    <location>
        <begin position="261"/>
        <end position="386"/>
    </location>
</feature>
<keyword evidence="8" id="KW-1185">Reference proteome</keyword>
<sequence>MEELTEEHAKLLLRKEWLVKVDSGKAIPYLFKAYFSPADLSCVILVTDTKSVWAEVLSSKLLARRWRACNQASPEPFLKTGDEDAWRESILDLLAKVHTIGGLADLSFEVVNTNYADLALELECEAFKWRWETCFLGHQRSSEIISKHLIFPLISLSHLSFTSAESLGEMSDGDTEKSVDKLARTARRTVDNHIKNALSKPRLATSIARMTAMFNFVPELPPVTSISEKPVLEVPLIEEHASQPKSFGKTNERWHHSPVEHLVSERMSQRSDGTREIKTVEPESATESDEDEKDQPARGSHVSSAGPSGTPSRTLHGRSSPMLQAQAQDSDTESSPHRPAKKAKPAVSSDDDSEGGQLKSRSTSAAPTSGVKRTMRQPMKRGGKRF</sequence>
<proteinExistence type="predicted"/>
<gene>
    <name evidence="7" type="ORF">CVT26_003544</name>
</gene>
<evidence type="ECO:0000313" key="8">
    <source>
        <dbReference type="Proteomes" id="UP000284706"/>
    </source>
</evidence>
<dbReference type="OrthoDB" id="3184250at2759"/>
<evidence type="ECO:0000256" key="4">
    <source>
        <dbReference type="ARBA" id="ARBA00023242"/>
    </source>
</evidence>
<evidence type="ECO:0000256" key="2">
    <source>
        <dbReference type="ARBA" id="ARBA00022763"/>
    </source>
</evidence>
<name>A0A409VSB0_9AGAR</name>
<keyword evidence="3" id="KW-0234">DNA repair</keyword>
<feature type="compositionally biased region" description="Basic and acidic residues" evidence="5">
    <location>
        <begin position="261"/>
        <end position="281"/>
    </location>
</feature>
<dbReference type="Pfam" id="PF09302">
    <property type="entry name" value="XLF"/>
    <property type="match status" value="1"/>
</dbReference>
<dbReference type="EMBL" id="NHYE01005579">
    <property type="protein sequence ID" value="PPQ69170.1"/>
    <property type="molecule type" value="Genomic_DNA"/>
</dbReference>
<accession>A0A409VSB0</accession>
<feature type="compositionally biased region" description="Polar residues" evidence="5">
    <location>
        <begin position="301"/>
        <end position="313"/>
    </location>
</feature>
<evidence type="ECO:0000259" key="6">
    <source>
        <dbReference type="Pfam" id="PF09302"/>
    </source>
</evidence>
<dbReference type="Proteomes" id="UP000284706">
    <property type="component" value="Unassembled WGS sequence"/>
</dbReference>
<organism evidence="7 8">
    <name type="scientific">Gymnopilus dilepis</name>
    <dbReference type="NCBI Taxonomy" id="231916"/>
    <lineage>
        <taxon>Eukaryota</taxon>
        <taxon>Fungi</taxon>
        <taxon>Dikarya</taxon>
        <taxon>Basidiomycota</taxon>
        <taxon>Agaricomycotina</taxon>
        <taxon>Agaricomycetes</taxon>
        <taxon>Agaricomycetidae</taxon>
        <taxon>Agaricales</taxon>
        <taxon>Agaricineae</taxon>
        <taxon>Hymenogastraceae</taxon>
        <taxon>Gymnopilus</taxon>
    </lineage>
</organism>
<dbReference type="AlphaFoldDB" id="A0A409VSB0"/>
<evidence type="ECO:0000313" key="7">
    <source>
        <dbReference type="EMBL" id="PPQ69170.1"/>
    </source>
</evidence>
<dbReference type="InParanoid" id="A0A409VSB0"/>
<keyword evidence="4" id="KW-0539">Nucleus</keyword>
<evidence type="ECO:0000256" key="3">
    <source>
        <dbReference type="ARBA" id="ARBA00023204"/>
    </source>
</evidence>
<evidence type="ECO:0000256" key="1">
    <source>
        <dbReference type="ARBA" id="ARBA00004123"/>
    </source>
</evidence>
<protein>
    <recommendedName>
        <fullName evidence="6">XLF-like N-terminal domain-containing protein</fullName>
    </recommendedName>
</protein>
<dbReference type="InterPro" id="IPR015381">
    <property type="entry name" value="XLF-like_N"/>
</dbReference>
<evidence type="ECO:0000256" key="5">
    <source>
        <dbReference type="SAM" id="MobiDB-lite"/>
    </source>
</evidence>
<dbReference type="GO" id="GO:0006303">
    <property type="term" value="P:double-strand break repair via nonhomologous end joining"/>
    <property type="evidence" value="ECO:0007669"/>
    <property type="project" value="UniProtKB-ARBA"/>
</dbReference>
<dbReference type="GO" id="GO:0005634">
    <property type="term" value="C:nucleus"/>
    <property type="evidence" value="ECO:0007669"/>
    <property type="project" value="UniProtKB-SubCell"/>
</dbReference>
<dbReference type="CDD" id="cd22285">
    <property type="entry name" value="HD_XLF_N"/>
    <property type="match status" value="1"/>
</dbReference>
<feature type="domain" description="XLF-like N-terminal" evidence="6">
    <location>
        <begin position="17"/>
        <end position="133"/>
    </location>
</feature>
<feature type="compositionally biased region" description="Basic residues" evidence="5">
    <location>
        <begin position="373"/>
        <end position="386"/>
    </location>
</feature>